<reference evidence="6 7" key="1">
    <citation type="submission" date="2018-12" db="EMBL/GenBank/DDBJ databases">
        <title>Sequencing of bacterial isolates from soil warming experiment in Harvard Forest, Massachusetts, USA.</title>
        <authorList>
            <person name="Deangelis K."/>
        </authorList>
    </citation>
    <scope>NUCLEOTIDE SEQUENCE [LARGE SCALE GENOMIC DNA]</scope>
    <source>
        <strain evidence="6 7">EB153</strain>
    </source>
</reference>
<proteinExistence type="predicted"/>
<evidence type="ECO:0000313" key="6">
    <source>
        <dbReference type="EMBL" id="RSL14654.1"/>
    </source>
</evidence>
<dbReference type="RefSeq" id="WP_125483488.1">
    <property type="nucleotide sequence ID" value="NZ_RSDW01000001.1"/>
</dbReference>
<dbReference type="InterPro" id="IPR001647">
    <property type="entry name" value="HTH_TetR"/>
</dbReference>
<organism evidence="6 7">
    <name type="scientific">Edaphobacter aggregans</name>
    <dbReference type="NCBI Taxonomy" id="570835"/>
    <lineage>
        <taxon>Bacteria</taxon>
        <taxon>Pseudomonadati</taxon>
        <taxon>Acidobacteriota</taxon>
        <taxon>Terriglobia</taxon>
        <taxon>Terriglobales</taxon>
        <taxon>Acidobacteriaceae</taxon>
        <taxon>Edaphobacter</taxon>
    </lineage>
</organism>
<accession>A0A3R9Q6J9</accession>
<dbReference type="AlphaFoldDB" id="A0A3R9Q6J9"/>
<dbReference type="InterPro" id="IPR036271">
    <property type="entry name" value="Tet_transcr_reg_TetR-rel_C_sf"/>
</dbReference>
<keyword evidence="3" id="KW-0804">Transcription</keyword>
<feature type="DNA-binding region" description="H-T-H motif" evidence="4">
    <location>
        <begin position="39"/>
        <end position="58"/>
    </location>
</feature>
<evidence type="ECO:0000256" key="3">
    <source>
        <dbReference type="ARBA" id="ARBA00023163"/>
    </source>
</evidence>
<dbReference type="OrthoDB" id="9179041at2"/>
<name>A0A3R9Q6J9_9BACT</name>
<protein>
    <submittedName>
        <fullName evidence="6">TetR family transcriptional regulator</fullName>
    </submittedName>
</protein>
<evidence type="ECO:0000259" key="5">
    <source>
        <dbReference type="PROSITE" id="PS50977"/>
    </source>
</evidence>
<dbReference type="InterPro" id="IPR009057">
    <property type="entry name" value="Homeodomain-like_sf"/>
</dbReference>
<dbReference type="Gene3D" id="1.10.357.10">
    <property type="entry name" value="Tetracycline Repressor, domain 2"/>
    <property type="match status" value="1"/>
</dbReference>
<dbReference type="GO" id="GO:0003677">
    <property type="term" value="F:DNA binding"/>
    <property type="evidence" value="ECO:0007669"/>
    <property type="project" value="UniProtKB-UniRule"/>
</dbReference>
<comment type="caution">
    <text evidence="6">The sequence shown here is derived from an EMBL/GenBank/DDBJ whole genome shotgun (WGS) entry which is preliminary data.</text>
</comment>
<dbReference type="Proteomes" id="UP000269669">
    <property type="component" value="Unassembled WGS sequence"/>
</dbReference>
<keyword evidence="7" id="KW-1185">Reference proteome</keyword>
<dbReference type="SUPFAM" id="SSF46689">
    <property type="entry name" value="Homeodomain-like"/>
    <property type="match status" value="1"/>
</dbReference>
<dbReference type="Pfam" id="PF13305">
    <property type="entry name" value="TetR_C_33"/>
    <property type="match status" value="1"/>
</dbReference>
<feature type="domain" description="HTH tetR-type" evidence="5">
    <location>
        <begin position="16"/>
        <end position="76"/>
    </location>
</feature>
<evidence type="ECO:0000256" key="1">
    <source>
        <dbReference type="ARBA" id="ARBA00023015"/>
    </source>
</evidence>
<dbReference type="PROSITE" id="PS50977">
    <property type="entry name" value="HTH_TETR_2"/>
    <property type="match status" value="1"/>
</dbReference>
<dbReference type="EMBL" id="RSDW01000001">
    <property type="protein sequence ID" value="RSL14654.1"/>
    <property type="molecule type" value="Genomic_DNA"/>
</dbReference>
<dbReference type="SUPFAM" id="SSF48498">
    <property type="entry name" value="Tetracyclin repressor-like, C-terminal domain"/>
    <property type="match status" value="1"/>
</dbReference>
<evidence type="ECO:0000256" key="4">
    <source>
        <dbReference type="PROSITE-ProRule" id="PRU00335"/>
    </source>
</evidence>
<dbReference type="InterPro" id="IPR025996">
    <property type="entry name" value="MT1864/Rv1816-like_C"/>
</dbReference>
<gene>
    <name evidence="6" type="ORF">EDE15_0109</name>
</gene>
<keyword evidence="2 4" id="KW-0238">DNA-binding</keyword>
<evidence type="ECO:0000313" key="7">
    <source>
        <dbReference type="Proteomes" id="UP000269669"/>
    </source>
</evidence>
<evidence type="ECO:0000256" key="2">
    <source>
        <dbReference type="ARBA" id="ARBA00023125"/>
    </source>
</evidence>
<keyword evidence="1" id="KW-0805">Transcription regulation</keyword>
<sequence>MKTTRIQQNTKPYHHGDLREALLRSAESILKRDGLSALSLRAAARATGVSHAAPANHFTDLGSLLSALAAEGFDRLSDKLIGAANKEGDSPLELAKTYIAFAKANPALYQLMSDPIRLDSKSPALQSARKRAISVLAGTRGVSMEQPTLSQVGAMAANWALVHGLSLLLLTDRLKALVRIAPEGTTEMDLVESAIHSMKRPI</sequence>